<name>A0A1H6JUL2_9ACTN</name>
<dbReference type="Pfam" id="PF08241">
    <property type="entry name" value="Methyltransf_11"/>
    <property type="match status" value="1"/>
</dbReference>
<dbReference type="Proteomes" id="UP000199135">
    <property type="component" value="Unassembled WGS sequence"/>
</dbReference>
<organism evidence="2 3">
    <name type="scientific">Parafannyhessea umbonata</name>
    <dbReference type="NCBI Taxonomy" id="604330"/>
    <lineage>
        <taxon>Bacteria</taxon>
        <taxon>Bacillati</taxon>
        <taxon>Actinomycetota</taxon>
        <taxon>Coriobacteriia</taxon>
        <taxon>Coriobacteriales</taxon>
        <taxon>Atopobiaceae</taxon>
        <taxon>Parafannyhessea</taxon>
    </lineage>
</organism>
<dbReference type="SUPFAM" id="SSF53335">
    <property type="entry name" value="S-adenosyl-L-methionine-dependent methyltransferases"/>
    <property type="match status" value="1"/>
</dbReference>
<keyword evidence="3" id="KW-1185">Reference proteome</keyword>
<reference evidence="2 3" key="1">
    <citation type="submission" date="2016-10" db="EMBL/GenBank/DDBJ databases">
        <authorList>
            <person name="Varghese N."/>
            <person name="Submissions S."/>
        </authorList>
    </citation>
    <scope>NUCLEOTIDE SEQUENCE [LARGE SCALE GENOMIC DNA]</scope>
    <source>
        <strain evidence="2 3">WCP15</strain>
    </source>
</reference>
<accession>A0A1H6JUL2</accession>
<dbReference type="EMBL" id="FNWT01000008">
    <property type="protein sequence ID" value="SEH63018.1"/>
    <property type="molecule type" value="Genomic_DNA"/>
</dbReference>
<comment type="caution">
    <text evidence="2">The sequence shown here is derived from an EMBL/GenBank/DDBJ whole genome shotgun (WGS) entry which is preliminary data.</text>
</comment>
<gene>
    <name evidence="2" type="ORF">SAMN05216447_10819</name>
</gene>
<proteinExistence type="predicted"/>
<dbReference type="InterPro" id="IPR013216">
    <property type="entry name" value="Methyltransf_11"/>
</dbReference>
<protein>
    <submittedName>
        <fullName evidence="2">Methyltransferase domain-containing protein</fullName>
    </submittedName>
</protein>
<dbReference type="Gene3D" id="3.40.50.150">
    <property type="entry name" value="Vaccinia Virus protein VP39"/>
    <property type="match status" value="1"/>
</dbReference>
<dbReference type="GO" id="GO:0032259">
    <property type="term" value="P:methylation"/>
    <property type="evidence" value="ECO:0007669"/>
    <property type="project" value="UniProtKB-KW"/>
</dbReference>
<evidence type="ECO:0000259" key="1">
    <source>
        <dbReference type="Pfam" id="PF08241"/>
    </source>
</evidence>
<dbReference type="InterPro" id="IPR029063">
    <property type="entry name" value="SAM-dependent_MTases_sf"/>
</dbReference>
<dbReference type="GO" id="GO:0008168">
    <property type="term" value="F:methyltransferase activity"/>
    <property type="evidence" value="ECO:0007669"/>
    <property type="project" value="UniProtKB-KW"/>
</dbReference>
<evidence type="ECO:0000313" key="3">
    <source>
        <dbReference type="Proteomes" id="UP000199135"/>
    </source>
</evidence>
<feature type="domain" description="Methyltransferase type 11" evidence="1">
    <location>
        <begin position="13"/>
        <end position="52"/>
    </location>
</feature>
<evidence type="ECO:0000313" key="2">
    <source>
        <dbReference type="EMBL" id="SEH63018.1"/>
    </source>
</evidence>
<dbReference type="RefSeq" id="WP_078687776.1">
    <property type="nucleotide sequence ID" value="NZ_FNWT01000008.1"/>
</dbReference>
<keyword evidence="2" id="KW-0808">Transferase</keyword>
<sequence length="126" mass="13395">MFWNGVAGVYDVFADGGFDKVIAGNVLHLLDEPRAALVELGRVCKDGGMVVIPTYLGRRDDGSVRGLSALLGCIGVKFGKQLDLGSYCSLLQAAGYGEVHVELIEGRLPCALGTIRKTRPVGWSEA</sequence>
<keyword evidence="2" id="KW-0489">Methyltransferase</keyword>